<feature type="domain" description="Glycosyltransferase RgtA/B/C/D-like" evidence="9">
    <location>
        <begin position="63"/>
        <end position="222"/>
    </location>
</feature>
<name>A0A6N3ATC3_9BACT</name>
<dbReference type="EMBL" id="CACRUT010000008">
    <property type="protein sequence ID" value="VYT94861.1"/>
    <property type="molecule type" value="Genomic_DNA"/>
</dbReference>
<feature type="transmembrane region" description="Helical" evidence="8">
    <location>
        <begin position="410"/>
        <end position="431"/>
    </location>
</feature>
<evidence type="ECO:0000256" key="6">
    <source>
        <dbReference type="ARBA" id="ARBA00022989"/>
    </source>
</evidence>
<feature type="transmembrane region" description="Helical" evidence="8">
    <location>
        <begin position="89"/>
        <end position="105"/>
    </location>
</feature>
<feature type="transmembrane region" description="Helical" evidence="8">
    <location>
        <begin position="164"/>
        <end position="188"/>
    </location>
</feature>
<keyword evidence="4 10" id="KW-0808">Transferase</keyword>
<reference evidence="10" key="1">
    <citation type="submission" date="2019-11" db="EMBL/GenBank/DDBJ databases">
        <authorList>
            <person name="Feng L."/>
        </authorList>
    </citation>
    <scope>NUCLEOTIDE SEQUENCE</scope>
    <source>
        <strain evidence="10">PclaraLFYP37</strain>
    </source>
</reference>
<keyword evidence="7 8" id="KW-0472">Membrane</keyword>
<dbReference type="PANTHER" id="PTHR33908">
    <property type="entry name" value="MANNOSYLTRANSFERASE YKCB-RELATED"/>
    <property type="match status" value="1"/>
</dbReference>
<dbReference type="InterPro" id="IPR038731">
    <property type="entry name" value="RgtA/B/C-like"/>
</dbReference>
<dbReference type="GO" id="GO:0010041">
    <property type="term" value="P:response to iron(III) ion"/>
    <property type="evidence" value="ECO:0007669"/>
    <property type="project" value="TreeGrafter"/>
</dbReference>
<feature type="transmembrane region" description="Helical" evidence="8">
    <location>
        <begin position="258"/>
        <end position="283"/>
    </location>
</feature>
<proteinExistence type="predicted"/>
<evidence type="ECO:0000256" key="3">
    <source>
        <dbReference type="ARBA" id="ARBA00022676"/>
    </source>
</evidence>
<feature type="transmembrane region" description="Helical" evidence="8">
    <location>
        <begin position="134"/>
        <end position="152"/>
    </location>
</feature>
<accession>A0A6N3ATC3</accession>
<feature type="transmembrane region" description="Helical" evidence="8">
    <location>
        <begin position="309"/>
        <end position="326"/>
    </location>
</feature>
<keyword evidence="3 10" id="KW-0328">Glycosyltransferase</keyword>
<feature type="transmembrane region" description="Helical" evidence="8">
    <location>
        <begin position="7"/>
        <end position="29"/>
    </location>
</feature>
<evidence type="ECO:0000259" key="9">
    <source>
        <dbReference type="Pfam" id="PF13231"/>
    </source>
</evidence>
<dbReference type="GO" id="GO:0005886">
    <property type="term" value="C:plasma membrane"/>
    <property type="evidence" value="ECO:0007669"/>
    <property type="project" value="UniProtKB-SubCell"/>
</dbReference>
<sequence length="577" mass="65694">MEMYKKSYFWPLVALCVVSLFLFLGQTFFNTRGEPREAVVALSMLQQGNWVLPVNNGVELAFKPPFFHWCIAAISTVAGAVNEYTSRMPSALALLAMVLVGYVFYAKRRGAEVAFIAALLTLTNFEVHRAGVACRVDMVLTAMMVIALYQLYKWGEKDLKGVPWVAVLCLSAAALTKGPVGIVLPCLVPAVFLWIRGRKFLRIFFSFLMVAVLACVLPAVWYWAAYQQGGDHFLDLVLEENVYRFLGKMTYASHENPAWYNVMTVVAGYAPYTLLGLVSLFFLRYRKPQGRVRTWWSRFVAYIRNMDDARLYSLLCIVIIFTFYCIPKSKRSVYLLPIYPFIAYFLAEYIIYLRHRHLNALRVFGSIMASLAVLLLLVFGAVRMGWVPDSLFAGRHAAENIAYMHALEDFPLTVFAVLGVLVPVAAACWYFHVQRRNAADNGIIYAFIAVIFSIFFALDGVYQPVILNVKSDRAVAEEVRRIVPEGRLYSFRTDVVEGNRMHPFTVNFYLGDRMVPFDCFTPPAEGYVFMGGEMAASFLERYGAEFSLEEVYASNHRSCDDKRYNILYRFSRKQAEP</sequence>
<evidence type="ECO:0000256" key="7">
    <source>
        <dbReference type="ARBA" id="ARBA00023136"/>
    </source>
</evidence>
<keyword evidence="6 8" id="KW-1133">Transmembrane helix</keyword>
<feature type="transmembrane region" description="Helical" evidence="8">
    <location>
        <begin position="363"/>
        <end position="382"/>
    </location>
</feature>
<evidence type="ECO:0000313" key="10">
    <source>
        <dbReference type="EMBL" id="VYT94861.1"/>
    </source>
</evidence>
<dbReference type="PANTHER" id="PTHR33908:SF3">
    <property type="entry name" value="UNDECAPRENYL PHOSPHATE-ALPHA-4-AMINO-4-DEOXY-L-ARABINOSE ARABINOSYL TRANSFERASE"/>
    <property type="match status" value="1"/>
</dbReference>
<protein>
    <submittedName>
        <fullName evidence="10">Undecaprenyl phosphate-alpha-4-amino-4-deoxy-L-arabinose arabinosyl transferase</fullName>
        <ecNumber evidence="10">2.4.2.43</ecNumber>
    </submittedName>
</protein>
<evidence type="ECO:0000256" key="8">
    <source>
        <dbReference type="SAM" id="Phobius"/>
    </source>
</evidence>
<keyword evidence="5 8" id="KW-0812">Transmembrane</keyword>
<dbReference type="Pfam" id="PF13231">
    <property type="entry name" value="PMT_2"/>
    <property type="match status" value="1"/>
</dbReference>
<evidence type="ECO:0000256" key="2">
    <source>
        <dbReference type="ARBA" id="ARBA00022475"/>
    </source>
</evidence>
<dbReference type="GO" id="GO:0103015">
    <property type="term" value="F:4-amino-4-deoxy-L-arabinose transferase activity"/>
    <property type="evidence" value="ECO:0007669"/>
    <property type="project" value="UniProtKB-EC"/>
</dbReference>
<dbReference type="InterPro" id="IPR050297">
    <property type="entry name" value="LipidA_mod_glycosyltrf_83"/>
</dbReference>
<gene>
    <name evidence="10" type="primary">arnT</name>
    <name evidence="10" type="ORF">PCLFYP37_01546</name>
</gene>
<dbReference type="GO" id="GO:0009103">
    <property type="term" value="P:lipopolysaccharide biosynthetic process"/>
    <property type="evidence" value="ECO:0007669"/>
    <property type="project" value="UniProtKB-ARBA"/>
</dbReference>
<dbReference type="EC" id="2.4.2.43" evidence="10"/>
<feature type="transmembrane region" description="Helical" evidence="8">
    <location>
        <begin position="200"/>
        <end position="224"/>
    </location>
</feature>
<evidence type="ECO:0000256" key="1">
    <source>
        <dbReference type="ARBA" id="ARBA00004651"/>
    </source>
</evidence>
<keyword evidence="2" id="KW-1003">Cell membrane</keyword>
<evidence type="ECO:0000256" key="5">
    <source>
        <dbReference type="ARBA" id="ARBA00022692"/>
    </source>
</evidence>
<organism evidence="10">
    <name type="scientific">Paraprevotella clara</name>
    <dbReference type="NCBI Taxonomy" id="454154"/>
    <lineage>
        <taxon>Bacteria</taxon>
        <taxon>Pseudomonadati</taxon>
        <taxon>Bacteroidota</taxon>
        <taxon>Bacteroidia</taxon>
        <taxon>Bacteroidales</taxon>
        <taxon>Prevotellaceae</taxon>
        <taxon>Paraprevotella</taxon>
    </lineage>
</organism>
<dbReference type="AlphaFoldDB" id="A0A6N3ATC3"/>
<dbReference type="RefSeq" id="WP_412442189.1">
    <property type="nucleotide sequence ID" value="NZ_CACRUT010000008.1"/>
</dbReference>
<feature type="transmembrane region" description="Helical" evidence="8">
    <location>
        <begin position="332"/>
        <end position="351"/>
    </location>
</feature>
<comment type="subcellular location">
    <subcellularLocation>
        <location evidence="1">Cell membrane</location>
        <topology evidence="1">Multi-pass membrane protein</topology>
    </subcellularLocation>
</comment>
<evidence type="ECO:0000256" key="4">
    <source>
        <dbReference type="ARBA" id="ARBA00022679"/>
    </source>
</evidence>
<feature type="transmembrane region" description="Helical" evidence="8">
    <location>
        <begin position="443"/>
        <end position="462"/>
    </location>
</feature>